<comment type="caution">
    <text evidence="12">The sequence shown here is derived from an EMBL/GenBank/DDBJ whole genome shotgun (WGS) entry which is preliminary data.</text>
</comment>
<evidence type="ECO:0000313" key="13">
    <source>
        <dbReference type="Proteomes" id="UP001201163"/>
    </source>
</evidence>
<dbReference type="AlphaFoldDB" id="A0AAD4QHR6"/>
<dbReference type="InterPro" id="IPR000511">
    <property type="entry name" value="Holocyt_c/c1_synthase"/>
</dbReference>
<keyword evidence="8 10" id="KW-0472">Membrane</keyword>
<keyword evidence="4 10" id="KW-0479">Metal-binding</keyword>
<accession>A0AAD4QHR6</accession>
<reference evidence="12" key="1">
    <citation type="submission" date="2022-01" db="EMBL/GenBank/DDBJ databases">
        <title>Comparative genomics reveals a dynamic genome evolution in the ectomycorrhizal milk-cap (Lactarius) mushrooms.</title>
        <authorList>
            <consortium name="DOE Joint Genome Institute"/>
            <person name="Lebreton A."/>
            <person name="Tang N."/>
            <person name="Kuo A."/>
            <person name="LaButti K."/>
            <person name="Drula E."/>
            <person name="Barry K."/>
            <person name="Clum A."/>
            <person name="Lipzen A."/>
            <person name="Mousain D."/>
            <person name="Ng V."/>
            <person name="Wang R."/>
            <person name="Wang X."/>
            <person name="Dai Y."/>
            <person name="Henrissat B."/>
            <person name="Grigoriev I.V."/>
            <person name="Guerin-Laguette A."/>
            <person name="Yu F."/>
            <person name="Martin F.M."/>
        </authorList>
    </citation>
    <scope>NUCLEOTIDE SEQUENCE</scope>
    <source>
        <strain evidence="12">QP</strain>
    </source>
</reference>
<dbReference type="GO" id="GO:0004408">
    <property type="term" value="F:holocytochrome-c synthase activity"/>
    <property type="evidence" value="ECO:0007669"/>
    <property type="project" value="UniProtKB-EC"/>
</dbReference>
<comment type="similarity">
    <text evidence="2 10">Belongs to the cytochrome c-type heme lyase family.</text>
</comment>
<dbReference type="EMBL" id="JAKELL010000002">
    <property type="protein sequence ID" value="KAH9000453.1"/>
    <property type="molecule type" value="Genomic_DNA"/>
</dbReference>
<keyword evidence="6 10" id="KW-0408">Iron</keyword>
<evidence type="ECO:0000256" key="10">
    <source>
        <dbReference type="RuleBase" id="RU363130"/>
    </source>
</evidence>
<keyword evidence="7 10" id="KW-0496">Mitochondrion</keyword>
<evidence type="ECO:0000256" key="8">
    <source>
        <dbReference type="ARBA" id="ARBA00023136"/>
    </source>
</evidence>
<dbReference type="PANTHER" id="PTHR12743">
    <property type="entry name" value="CYTOCHROME C1 HEME LYASE"/>
    <property type="match status" value="1"/>
</dbReference>
<keyword evidence="9 10" id="KW-0456">Lyase</keyword>
<dbReference type="EC" id="4.4.1.17" evidence="10"/>
<evidence type="ECO:0000256" key="5">
    <source>
        <dbReference type="ARBA" id="ARBA00022792"/>
    </source>
</evidence>
<keyword evidence="5 10" id="KW-0999">Mitochondrion inner membrane</keyword>
<evidence type="ECO:0000256" key="2">
    <source>
        <dbReference type="ARBA" id="ARBA00007255"/>
    </source>
</evidence>
<feature type="compositionally biased region" description="Low complexity" evidence="11">
    <location>
        <begin position="1"/>
        <end position="19"/>
    </location>
</feature>
<evidence type="ECO:0000256" key="6">
    <source>
        <dbReference type="ARBA" id="ARBA00023004"/>
    </source>
</evidence>
<name>A0AAD4QHR6_9AGAM</name>
<feature type="region of interest" description="Disordered" evidence="11">
    <location>
        <begin position="1"/>
        <end position="126"/>
    </location>
</feature>
<keyword evidence="3 10" id="KW-0349">Heme</keyword>
<evidence type="ECO:0000313" key="12">
    <source>
        <dbReference type="EMBL" id="KAH9000453.1"/>
    </source>
</evidence>
<dbReference type="GO" id="GO:0046872">
    <property type="term" value="F:metal ion binding"/>
    <property type="evidence" value="ECO:0007669"/>
    <property type="project" value="UniProtKB-KW"/>
</dbReference>
<sequence length="290" mass="32020">MGQTQSSTSVASPSSSASTRCPVDHSALAKQHPPDTPSAAASCPVDHASLAKRAQSSSSAASCPVDHASISKSSLATPAQCPIQPDPLDPRNHLPTLTQERAPSQTTDLPTDRTKSSIPRDAAGNWEYPSPQQFYNALVRKGWETPENEIETMVQIHNFLNEKAWEEVHKWEADVNKDEDLQLVRFKGRPGELSPKARFWLFVGWLLPERFNTEPPFDRHDWIVRRPSTGEEVRYVIDYYGAPPLPDGSPVFSLDVRPALDDFGSISMRVRAATREAWAKAAPDATSSHT</sequence>
<evidence type="ECO:0000256" key="9">
    <source>
        <dbReference type="ARBA" id="ARBA00023239"/>
    </source>
</evidence>
<evidence type="ECO:0000256" key="1">
    <source>
        <dbReference type="ARBA" id="ARBA00004273"/>
    </source>
</evidence>
<proteinExistence type="inferred from homology"/>
<dbReference type="Pfam" id="PF01265">
    <property type="entry name" value="Cyto_heme_lyase"/>
    <property type="match status" value="1"/>
</dbReference>
<evidence type="ECO:0000256" key="7">
    <source>
        <dbReference type="ARBA" id="ARBA00023128"/>
    </source>
</evidence>
<dbReference type="GO" id="GO:0005743">
    <property type="term" value="C:mitochondrial inner membrane"/>
    <property type="evidence" value="ECO:0007669"/>
    <property type="project" value="UniProtKB-SubCell"/>
</dbReference>
<organism evidence="12 13">
    <name type="scientific">Lactarius akahatsu</name>
    <dbReference type="NCBI Taxonomy" id="416441"/>
    <lineage>
        <taxon>Eukaryota</taxon>
        <taxon>Fungi</taxon>
        <taxon>Dikarya</taxon>
        <taxon>Basidiomycota</taxon>
        <taxon>Agaricomycotina</taxon>
        <taxon>Agaricomycetes</taxon>
        <taxon>Russulales</taxon>
        <taxon>Russulaceae</taxon>
        <taxon>Lactarius</taxon>
    </lineage>
</organism>
<evidence type="ECO:0000256" key="11">
    <source>
        <dbReference type="SAM" id="MobiDB-lite"/>
    </source>
</evidence>
<comment type="subcellular location">
    <subcellularLocation>
        <location evidence="1 10">Mitochondrion inner membrane</location>
    </subcellularLocation>
</comment>
<feature type="compositionally biased region" description="Low complexity" evidence="11">
    <location>
        <begin position="51"/>
        <end position="62"/>
    </location>
</feature>
<keyword evidence="13" id="KW-1185">Reference proteome</keyword>
<dbReference type="Proteomes" id="UP001201163">
    <property type="component" value="Unassembled WGS sequence"/>
</dbReference>
<dbReference type="PANTHER" id="PTHR12743:SF3">
    <property type="entry name" value="HOLOCYTOCHROME-C SYNTHASE"/>
    <property type="match status" value="1"/>
</dbReference>
<evidence type="ECO:0000256" key="4">
    <source>
        <dbReference type="ARBA" id="ARBA00022723"/>
    </source>
</evidence>
<feature type="compositionally biased region" description="Polar residues" evidence="11">
    <location>
        <begin position="95"/>
        <end position="109"/>
    </location>
</feature>
<dbReference type="PROSITE" id="PS00822">
    <property type="entry name" value="CYTO_HEME_LYASE_2"/>
    <property type="match status" value="1"/>
</dbReference>
<gene>
    <name evidence="12" type="ORF">EDB92DRAFT_1831401</name>
</gene>
<comment type="function">
    <text evidence="10">Lyase that catalyzes the covalent linking of the heme group to the cytochrome C apoprotein to produce the mature functional cytochrome.</text>
</comment>
<protein>
    <recommendedName>
        <fullName evidence="10">Holocytochrome c-type synthase</fullName>
        <ecNumber evidence="10">4.4.1.17</ecNumber>
    </recommendedName>
</protein>
<evidence type="ECO:0000256" key="3">
    <source>
        <dbReference type="ARBA" id="ARBA00022617"/>
    </source>
</evidence>
<comment type="catalytic activity">
    <reaction evidence="10">
        <text>holo-[cytochrome c] = apo-[cytochrome c] + heme b</text>
        <dbReference type="Rhea" id="RHEA:22648"/>
        <dbReference type="Rhea" id="RHEA-COMP:10725"/>
        <dbReference type="Rhea" id="RHEA-COMP:10726"/>
        <dbReference type="ChEBI" id="CHEBI:29950"/>
        <dbReference type="ChEBI" id="CHEBI:60344"/>
        <dbReference type="ChEBI" id="CHEBI:83739"/>
        <dbReference type="EC" id="4.4.1.17"/>
    </reaction>
</comment>